<reference evidence="1" key="1">
    <citation type="submission" date="2014-05" db="EMBL/GenBank/DDBJ databases">
        <authorList>
            <person name="Chronopoulou M."/>
        </authorList>
    </citation>
    <scope>NUCLEOTIDE SEQUENCE</scope>
    <source>
        <tissue evidence="1">Whole organism</tissue>
    </source>
</reference>
<evidence type="ECO:0000313" key="1">
    <source>
        <dbReference type="EMBL" id="CDW50389.1"/>
    </source>
</evidence>
<proteinExistence type="predicted"/>
<dbReference type="EMBL" id="HACA01033028">
    <property type="protein sequence ID" value="CDW50389.1"/>
    <property type="molecule type" value="Transcribed_RNA"/>
</dbReference>
<sequence>MVLVLFGTPYSKTDNVMKVHPRKTIRLYKRVEGTPSFGKGIPG</sequence>
<organism evidence="1">
    <name type="scientific">Lepeophtheirus salmonis</name>
    <name type="common">Salmon louse</name>
    <name type="synonym">Caligus salmonis</name>
    <dbReference type="NCBI Taxonomy" id="72036"/>
    <lineage>
        <taxon>Eukaryota</taxon>
        <taxon>Metazoa</taxon>
        <taxon>Ecdysozoa</taxon>
        <taxon>Arthropoda</taxon>
        <taxon>Crustacea</taxon>
        <taxon>Multicrustacea</taxon>
        <taxon>Hexanauplia</taxon>
        <taxon>Copepoda</taxon>
        <taxon>Siphonostomatoida</taxon>
        <taxon>Caligidae</taxon>
        <taxon>Lepeophtheirus</taxon>
    </lineage>
</organism>
<dbReference type="AlphaFoldDB" id="A0A0K2VIX4"/>
<name>A0A0K2VIX4_LEPSM</name>
<protein>
    <submittedName>
        <fullName evidence="1">Uncharacterized protein</fullName>
    </submittedName>
</protein>
<accession>A0A0K2VIX4</accession>